<proteinExistence type="predicted"/>
<comment type="caution">
    <text evidence="1">The sequence shown here is derived from an EMBL/GenBank/DDBJ whole genome shotgun (WGS) entry which is preliminary data.</text>
</comment>
<name>A0A7Z8K3A0_9CELL</name>
<evidence type="ECO:0000313" key="2">
    <source>
        <dbReference type="Proteomes" id="UP000308121"/>
    </source>
</evidence>
<evidence type="ECO:0000313" key="1">
    <source>
        <dbReference type="EMBL" id="TKR26666.1"/>
    </source>
</evidence>
<dbReference type="EMBL" id="SZYE01000019">
    <property type="protein sequence ID" value="TKR26666.1"/>
    <property type="molecule type" value="Genomic_DNA"/>
</dbReference>
<dbReference type="RefSeq" id="WP_154728511.1">
    <property type="nucleotide sequence ID" value="NZ_SZYE01000019.1"/>
</dbReference>
<dbReference type="Proteomes" id="UP000308121">
    <property type="component" value="Unassembled WGS sequence"/>
</dbReference>
<accession>A0A7Z8K3A0</accession>
<gene>
    <name evidence="1" type="ORF">FA014_04505</name>
</gene>
<protein>
    <submittedName>
        <fullName evidence="1">Uncharacterized protein</fullName>
    </submittedName>
</protein>
<reference evidence="1 2" key="1">
    <citation type="submission" date="2019-05" db="EMBL/GenBank/DDBJ databases">
        <title>Genome sequence of Cellulomonas hominis strain CS1.</title>
        <authorList>
            <person name="Belmont J."/>
            <person name="Maclea K.S."/>
        </authorList>
    </citation>
    <scope>NUCLEOTIDE SEQUENCE [LARGE SCALE GENOMIC DNA]</scope>
    <source>
        <strain evidence="1 2">CS1</strain>
    </source>
</reference>
<organism evidence="1 2">
    <name type="scientific">Cellulomonas hominis</name>
    <dbReference type="NCBI Taxonomy" id="156981"/>
    <lineage>
        <taxon>Bacteria</taxon>
        <taxon>Bacillati</taxon>
        <taxon>Actinomycetota</taxon>
        <taxon>Actinomycetes</taxon>
        <taxon>Micrococcales</taxon>
        <taxon>Cellulomonadaceae</taxon>
        <taxon>Cellulomonas</taxon>
    </lineage>
</organism>
<sequence>MTLAGTADQLVELRRQRGALRLEHQHVVRWRRLVRDRLELAVAAAAPPEVPGACADVRTVLGSDATDVPTGAELAAAVRGALPIAEVHELPRLRDLDMRLARYEMRLEDALRRLTDRYIDRLARDVTEGGVEALRRPAGA</sequence>
<dbReference type="OrthoDB" id="4828782at2"/>
<dbReference type="AlphaFoldDB" id="A0A7Z8K3A0"/>